<dbReference type="GO" id="GO:0016020">
    <property type="term" value="C:membrane"/>
    <property type="evidence" value="ECO:0007669"/>
    <property type="project" value="UniProtKB-SubCell"/>
</dbReference>
<reference evidence="7 8" key="2">
    <citation type="journal article" date="2021" name="Microorganisms">
        <title>The Ever-Expanding Pseudomonas Genus: Description of 43 New Species and Partition of the Pseudomonas putida Group.</title>
        <authorList>
            <person name="Girard L."/>
            <person name="Lood C."/>
            <person name="Hofte M."/>
            <person name="Vandamme P."/>
            <person name="Rokni-Zadeh H."/>
            <person name="van Noort V."/>
            <person name="Lavigne R."/>
            <person name="De Mot R."/>
        </authorList>
    </citation>
    <scope>NUCLEOTIDE SEQUENCE [LARGE SCALE GENOMIC DNA]</scope>
    <source>
        <strain evidence="7 8">RW9S1A</strain>
    </source>
</reference>
<feature type="transmembrane region" description="Helical" evidence="5">
    <location>
        <begin position="264"/>
        <end position="287"/>
    </location>
</feature>
<evidence type="ECO:0000313" key="8">
    <source>
        <dbReference type="Proteomes" id="UP000633418"/>
    </source>
</evidence>
<keyword evidence="4 5" id="KW-0472">Membrane</keyword>
<feature type="transmembrane region" description="Helical" evidence="5">
    <location>
        <begin position="240"/>
        <end position="258"/>
    </location>
</feature>
<sequence length="305" mass="32766">MSMSRRDLFAGVLVTVLWGCNFSVIELGLKTLDPYLLTLLRFTFCAVPLVFFIKRPVGVSLVVLAGYGAMFGAGLWWTVNFAMYNGLSPGMSSVFLQFSAFFTIGCSALFLGERINVVHLGGMVFAVAGLLLMLLGSEPSTSYGILLVLLAALAWSLCNLLVKVKRPAQMMAFIIWSSLFSVPVILLLTLVTQGVAPFASLGRGLAWEALFSIAFQSYVTTLLGYLVWNNLMKKYPATHVAPLSLLVPVSGLLASYLLHEEVLSVAQCVAIGLVLVGIAIFLNATVLSTIVASRRISSTGASQGH</sequence>
<evidence type="ECO:0000313" key="7">
    <source>
        <dbReference type="EMBL" id="QXI36979.1"/>
    </source>
</evidence>
<evidence type="ECO:0000259" key="6">
    <source>
        <dbReference type="Pfam" id="PF00892"/>
    </source>
</evidence>
<feature type="transmembrane region" description="Helical" evidence="5">
    <location>
        <begin position="143"/>
        <end position="162"/>
    </location>
</feature>
<dbReference type="PANTHER" id="PTHR32322">
    <property type="entry name" value="INNER MEMBRANE TRANSPORTER"/>
    <property type="match status" value="1"/>
</dbReference>
<keyword evidence="2 5" id="KW-0812">Transmembrane</keyword>
<dbReference type="InterPro" id="IPR050638">
    <property type="entry name" value="AA-Vitamin_Transporters"/>
</dbReference>
<evidence type="ECO:0000256" key="1">
    <source>
        <dbReference type="ARBA" id="ARBA00004141"/>
    </source>
</evidence>
<dbReference type="Proteomes" id="UP000633418">
    <property type="component" value="Chromosome"/>
</dbReference>
<evidence type="ECO:0000256" key="2">
    <source>
        <dbReference type="ARBA" id="ARBA00022692"/>
    </source>
</evidence>
<feature type="transmembrane region" description="Helical" evidence="5">
    <location>
        <begin position="32"/>
        <end position="52"/>
    </location>
</feature>
<keyword evidence="3 5" id="KW-1133">Transmembrane helix</keyword>
<dbReference type="InterPro" id="IPR037185">
    <property type="entry name" value="EmrE-like"/>
</dbReference>
<name>A0A9E6PT87_9PSED</name>
<feature type="transmembrane region" description="Helical" evidence="5">
    <location>
        <begin position="174"/>
        <end position="199"/>
    </location>
</feature>
<dbReference type="EMBL" id="CP077095">
    <property type="protein sequence ID" value="QXI36979.1"/>
    <property type="molecule type" value="Genomic_DNA"/>
</dbReference>
<dbReference type="Pfam" id="PF00892">
    <property type="entry name" value="EamA"/>
    <property type="match status" value="2"/>
</dbReference>
<feature type="transmembrane region" description="Helical" evidence="5">
    <location>
        <begin position="118"/>
        <end position="137"/>
    </location>
</feature>
<dbReference type="PANTHER" id="PTHR32322:SF9">
    <property type="entry name" value="AMINO-ACID METABOLITE EFFLUX PUMP-RELATED"/>
    <property type="match status" value="1"/>
</dbReference>
<organism evidence="7 8">
    <name type="scientific">Pseudomonas xantholysinigenes</name>
    <dbReference type="NCBI Taxonomy" id="2745490"/>
    <lineage>
        <taxon>Bacteria</taxon>
        <taxon>Pseudomonadati</taxon>
        <taxon>Pseudomonadota</taxon>
        <taxon>Gammaproteobacteria</taxon>
        <taxon>Pseudomonadales</taxon>
        <taxon>Pseudomonadaceae</taxon>
        <taxon>Pseudomonas</taxon>
    </lineage>
</organism>
<accession>A0A9E6PT87</accession>
<reference evidence="7 8" key="1">
    <citation type="journal article" date="2020" name="Microorganisms">
        <title>Reliable Identification of Environmental Pseudomonas Isolates Using the rpoD Gene.</title>
        <authorList>
            <consortium name="The Broad Institute Genome Sequencing Platform"/>
            <person name="Girard L."/>
            <person name="Lood C."/>
            <person name="Rokni-Zadeh H."/>
            <person name="van Noort V."/>
            <person name="Lavigne R."/>
            <person name="De Mot R."/>
        </authorList>
    </citation>
    <scope>NUCLEOTIDE SEQUENCE [LARGE SCALE GENOMIC DNA]</scope>
    <source>
        <strain evidence="7 8">RW9S1A</strain>
    </source>
</reference>
<feature type="domain" description="EamA" evidence="6">
    <location>
        <begin position="9"/>
        <end position="134"/>
    </location>
</feature>
<feature type="transmembrane region" description="Helical" evidence="5">
    <location>
        <begin position="59"/>
        <end position="79"/>
    </location>
</feature>
<protein>
    <submittedName>
        <fullName evidence="7">EamA family transporter</fullName>
    </submittedName>
</protein>
<proteinExistence type="predicted"/>
<keyword evidence="8" id="KW-1185">Reference proteome</keyword>
<dbReference type="RefSeq" id="WP_186661108.1">
    <property type="nucleotide sequence ID" value="NZ_CP077095.1"/>
</dbReference>
<evidence type="ECO:0000256" key="3">
    <source>
        <dbReference type="ARBA" id="ARBA00022989"/>
    </source>
</evidence>
<dbReference type="KEGG" id="pxn:HU772_016685"/>
<feature type="domain" description="EamA" evidence="6">
    <location>
        <begin position="143"/>
        <end position="281"/>
    </location>
</feature>
<dbReference type="SUPFAM" id="SSF103481">
    <property type="entry name" value="Multidrug resistance efflux transporter EmrE"/>
    <property type="match status" value="2"/>
</dbReference>
<gene>
    <name evidence="7" type="ORF">HU772_016685</name>
</gene>
<dbReference type="InterPro" id="IPR000620">
    <property type="entry name" value="EamA_dom"/>
</dbReference>
<dbReference type="AlphaFoldDB" id="A0A9E6PT87"/>
<evidence type="ECO:0000256" key="5">
    <source>
        <dbReference type="SAM" id="Phobius"/>
    </source>
</evidence>
<feature type="transmembrane region" description="Helical" evidence="5">
    <location>
        <begin position="91"/>
        <end position="111"/>
    </location>
</feature>
<evidence type="ECO:0000256" key="4">
    <source>
        <dbReference type="ARBA" id="ARBA00023136"/>
    </source>
</evidence>
<comment type="subcellular location">
    <subcellularLocation>
        <location evidence="1">Membrane</location>
        <topology evidence="1">Multi-pass membrane protein</topology>
    </subcellularLocation>
</comment>
<feature type="transmembrane region" description="Helical" evidence="5">
    <location>
        <begin position="205"/>
        <end position="228"/>
    </location>
</feature>